<keyword evidence="10" id="KW-1185">Reference proteome</keyword>
<organism evidence="9 10">
    <name type="scientific">Actinoallomurus vinaceus</name>
    <dbReference type="NCBI Taxonomy" id="1080074"/>
    <lineage>
        <taxon>Bacteria</taxon>
        <taxon>Bacillati</taxon>
        <taxon>Actinomycetota</taxon>
        <taxon>Actinomycetes</taxon>
        <taxon>Streptosporangiales</taxon>
        <taxon>Thermomonosporaceae</taxon>
        <taxon>Actinoallomurus</taxon>
    </lineage>
</organism>
<feature type="transmembrane region" description="Helical" evidence="7">
    <location>
        <begin position="255"/>
        <end position="278"/>
    </location>
</feature>
<dbReference type="RefSeq" id="WP_345435627.1">
    <property type="nucleotide sequence ID" value="NZ_BAABHK010000011.1"/>
</dbReference>
<dbReference type="Proteomes" id="UP001501442">
    <property type="component" value="Unassembled WGS sequence"/>
</dbReference>
<comment type="caution">
    <text evidence="9">The sequence shown here is derived from an EMBL/GenBank/DDBJ whole genome shotgun (WGS) entry which is preliminary data.</text>
</comment>
<evidence type="ECO:0000256" key="4">
    <source>
        <dbReference type="ARBA" id="ARBA00022692"/>
    </source>
</evidence>
<dbReference type="PROSITE" id="PS50850">
    <property type="entry name" value="MFS"/>
    <property type="match status" value="1"/>
</dbReference>
<evidence type="ECO:0000256" key="7">
    <source>
        <dbReference type="SAM" id="Phobius"/>
    </source>
</evidence>
<dbReference type="PANTHER" id="PTHR23513:SF6">
    <property type="entry name" value="MAJOR FACILITATOR SUPERFAMILY ASSOCIATED DOMAIN-CONTAINING PROTEIN"/>
    <property type="match status" value="1"/>
</dbReference>
<dbReference type="SUPFAM" id="SSF103473">
    <property type="entry name" value="MFS general substrate transporter"/>
    <property type="match status" value="1"/>
</dbReference>
<keyword evidence="5 7" id="KW-1133">Transmembrane helix</keyword>
<evidence type="ECO:0000256" key="3">
    <source>
        <dbReference type="ARBA" id="ARBA00022475"/>
    </source>
</evidence>
<dbReference type="InterPro" id="IPR010290">
    <property type="entry name" value="TM_effector"/>
</dbReference>
<dbReference type="CDD" id="cd06173">
    <property type="entry name" value="MFS_MefA_like"/>
    <property type="match status" value="1"/>
</dbReference>
<reference evidence="10" key="1">
    <citation type="journal article" date="2019" name="Int. J. Syst. Evol. Microbiol.">
        <title>The Global Catalogue of Microorganisms (GCM) 10K type strain sequencing project: providing services to taxonomists for standard genome sequencing and annotation.</title>
        <authorList>
            <consortium name="The Broad Institute Genomics Platform"/>
            <consortium name="The Broad Institute Genome Sequencing Center for Infectious Disease"/>
            <person name="Wu L."/>
            <person name="Ma J."/>
        </authorList>
    </citation>
    <scope>NUCLEOTIDE SEQUENCE [LARGE SCALE GENOMIC DNA]</scope>
    <source>
        <strain evidence="10">JCM 17939</strain>
    </source>
</reference>
<feature type="transmembrane region" description="Helical" evidence="7">
    <location>
        <begin position="79"/>
        <end position="101"/>
    </location>
</feature>
<feature type="transmembrane region" description="Helical" evidence="7">
    <location>
        <begin position="358"/>
        <end position="378"/>
    </location>
</feature>
<accession>A0ABP8UJE7</accession>
<feature type="transmembrane region" description="Helical" evidence="7">
    <location>
        <begin position="384"/>
        <end position="403"/>
    </location>
</feature>
<sequence>MKPSRTSLFFHADFRRFWTADSVSQAGAAVTLVALPLAAIGTLHATPFETGLLVVFEYLAFLGIGLPAGAWVDRVRRRPVMIAGGIARAVLLGSIPLAYWLDVLTLAQLYAVAFGVSVCTVFFDVAYQSYLPHLVDDDRLLAANVRLESTRSIAQVGGPALGGVLVGALTAPVAIIVDAIGFGTSAFFLARIRSTEAKPEDRPDAKLRSEIGEGLRFVFGDSLLRAITFTAAISNMFATLGASMLLVLLNDELGLSPFLCSLVFTAEAVGGLLGSLVTARIAARFGQGRAMWLSVIGSGLLWTLALPMFQSDWRFAIGVVLQGLGWVVFMTFKLNSVTLRQQLCPKPMLGRMTASVRFVVWGAMPIGALAGSALGQSIGVRQAMWVGVLGELLAVIPVLLSPLRTMRELPTQPEHADSEAPAVA</sequence>
<evidence type="ECO:0000256" key="1">
    <source>
        <dbReference type="ARBA" id="ARBA00004651"/>
    </source>
</evidence>
<evidence type="ECO:0000256" key="5">
    <source>
        <dbReference type="ARBA" id="ARBA00022989"/>
    </source>
</evidence>
<gene>
    <name evidence="9" type="ORF">GCM10023196_066790</name>
</gene>
<evidence type="ECO:0000256" key="2">
    <source>
        <dbReference type="ARBA" id="ARBA00022448"/>
    </source>
</evidence>
<proteinExistence type="predicted"/>
<feature type="transmembrane region" description="Helical" evidence="7">
    <location>
        <begin position="55"/>
        <end position="72"/>
    </location>
</feature>
<keyword evidence="3" id="KW-1003">Cell membrane</keyword>
<feature type="domain" description="Major facilitator superfamily (MFS) profile" evidence="8">
    <location>
        <begin position="223"/>
        <end position="424"/>
    </location>
</feature>
<comment type="subcellular location">
    <subcellularLocation>
        <location evidence="1">Cell membrane</location>
        <topology evidence="1">Multi-pass membrane protein</topology>
    </subcellularLocation>
</comment>
<keyword evidence="2" id="KW-0813">Transport</keyword>
<keyword evidence="6 7" id="KW-0472">Membrane</keyword>
<evidence type="ECO:0000313" key="9">
    <source>
        <dbReference type="EMBL" id="GAA4632628.1"/>
    </source>
</evidence>
<dbReference type="InterPro" id="IPR020846">
    <property type="entry name" value="MFS_dom"/>
</dbReference>
<dbReference type="PANTHER" id="PTHR23513">
    <property type="entry name" value="INTEGRAL MEMBRANE EFFLUX PROTEIN-RELATED"/>
    <property type="match status" value="1"/>
</dbReference>
<dbReference type="Gene3D" id="1.20.1250.20">
    <property type="entry name" value="MFS general substrate transporter like domains"/>
    <property type="match status" value="1"/>
</dbReference>
<feature type="transmembrane region" description="Helical" evidence="7">
    <location>
        <begin position="290"/>
        <end position="309"/>
    </location>
</feature>
<protein>
    <submittedName>
        <fullName evidence="9">MFS transporter</fullName>
    </submittedName>
</protein>
<keyword evidence="4 7" id="KW-0812">Transmembrane</keyword>
<feature type="transmembrane region" description="Helical" evidence="7">
    <location>
        <begin position="315"/>
        <end position="337"/>
    </location>
</feature>
<evidence type="ECO:0000313" key="10">
    <source>
        <dbReference type="Proteomes" id="UP001501442"/>
    </source>
</evidence>
<evidence type="ECO:0000256" key="6">
    <source>
        <dbReference type="ARBA" id="ARBA00023136"/>
    </source>
</evidence>
<dbReference type="Pfam" id="PF05977">
    <property type="entry name" value="MFS_3"/>
    <property type="match status" value="1"/>
</dbReference>
<name>A0ABP8UJE7_9ACTN</name>
<dbReference type="InterPro" id="IPR036259">
    <property type="entry name" value="MFS_trans_sf"/>
</dbReference>
<feature type="transmembrane region" description="Helical" evidence="7">
    <location>
        <begin position="226"/>
        <end position="249"/>
    </location>
</feature>
<dbReference type="EMBL" id="BAABHK010000011">
    <property type="protein sequence ID" value="GAA4632628.1"/>
    <property type="molecule type" value="Genomic_DNA"/>
</dbReference>
<evidence type="ECO:0000259" key="8">
    <source>
        <dbReference type="PROSITE" id="PS50850"/>
    </source>
</evidence>